<accession>A0AAV4Q9M7</accession>
<dbReference type="Proteomes" id="UP001054945">
    <property type="component" value="Unassembled WGS sequence"/>
</dbReference>
<keyword evidence="2" id="KW-1185">Reference proteome</keyword>
<proteinExistence type="predicted"/>
<protein>
    <submittedName>
        <fullName evidence="1">Uncharacterized protein</fullName>
    </submittedName>
</protein>
<name>A0AAV4Q9M7_CAEEX</name>
<dbReference type="AlphaFoldDB" id="A0AAV4Q9M7"/>
<sequence>MRVDHSRSQYTLLVHEASLEDEAEFQCQVPPLCSLLEGMQILIVPPFSKSLTDVLNKLPSSNEMGCFFDLKGKLDLLIRPPARKIPLSKKGLEESILLLGDKVFPACKLFSLSGKCLS</sequence>
<gene>
    <name evidence="1" type="ORF">CEXT_284731</name>
</gene>
<organism evidence="1 2">
    <name type="scientific">Caerostris extrusa</name>
    <name type="common">Bark spider</name>
    <name type="synonym">Caerostris bankana</name>
    <dbReference type="NCBI Taxonomy" id="172846"/>
    <lineage>
        <taxon>Eukaryota</taxon>
        <taxon>Metazoa</taxon>
        <taxon>Ecdysozoa</taxon>
        <taxon>Arthropoda</taxon>
        <taxon>Chelicerata</taxon>
        <taxon>Arachnida</taxon>
        <taxon>Araneae</taxon>
        <taxon>Araneomorphae</taxon>
        <taxon>Entelegynae</taxon>
        <taxon>Araneoidea</taxon>
        <taxon>Araneidae</taxon>
        <taxon>Caerostris</taxon>
    </lineage>
</organism>
<comment type="caution">
    <text evidence="1">The sequence shown here is derived from an EMBL/GenBank/DDBJ whole genome shotgun (WGS) entry which is preliminary data.</text>
</comment>
<evidence type="ECO:0000313" key="1">
    <source>
        <dbReference type="EMBL" id="GIY06022.1"/>
    </source>
</evidence>
<reference evidence="1 2" key="1">
    <citation type="submission" date="2021-06" db="EMBL/GenBank/DDBJ databases">
        <title>Caerostris extrusa draft genome.</title>
        <authorList>
            <person name="Kono N."/>
            <person name="Arakawa K."/>
        </authorList>
    </citation>
    <scope>NUCLEOTIDE SEQUENCE [LARGE SCALE GENOMIC DNA]</scope>
</reference>
<dbReference type="EMBL" id="BPLR01005917">
    <property type="protein sequence ID" value="GIY06022.1"/>
    <property type="molecule type" value="Genomic_DNA"/>
</dbReference>
<evidence type="ECO:0000313" key="2">
    <source>
        <dbReference type="Proteomes" id="UP001054945"/>
    </source>
</evidence>